<gene>
    <name evidence="6" type="ORF">BJ972_000164</name>
    <name evidence="7" type="ORF">ESP50_14650</name>
</gene>
<dbReference type="InterPro" id="IPR002051">
    <property type="entry name" value="Haem_Oase"/>
</dbReference>
<evidence type="ECO:0000256" key="4">
    <source>
        <dbReference type="PIRSR" id="PIRSR000343-1"/>
    </source>
</evidence>
<name>A0A4Q2M159_9MICO</name>
<dbReference type="AlphaFoldDB" id="A0A4Q2M159"/>
<reference evidence="6 9" key="2">
    <citation type="submission" date="2020-07" db="EMBL/GenBank/DDBJ databases">
        <title>Sequencing the genomes of 1000 actinobacteria strains.</title>
        <authorList>
            <person name="Klenk H.-P."/>
        </authorList>
    </citation>
    <scope>NUCLEOTIDE SEQUENCE [LARGE SCALE GENOMIC DNA]</scope>
    <source>
        <strain evidence="6 9">DSM 23870</strain>
    </source>
</reference>
<reference evidence="7 8" key="1">
    <citation type="submission" date="2019-01" db="EMBL/GenBank/DDBJ databases">
        <title>Agromyces.</title>
        <authorList>
            <person name="Li J."/>
        </authorList>
    </citation>
    <scope>NUCLEOTIDE SEQUENCE [LARGE SCALE GENOMIC DNA]</scope>
    <source>
        <strain evidence="7 8">DSM 23870</strain>
    </source>
</reference>
<feature type="binding site" evidence="4">
    <location>
        <position position="21"/>
    </location>
    <ligand>
        <name>heme b</name>
        <dbReference type="ChEBI" id="CHEBI:60344"/>
    </ligand>
</feature>
<evidence type="ECO:0000256" key="5">
    <source>
        <dbReference type="PIRSR" id="PIRSR000343-2"/>
    </source>
</evidence>
<dbReference type="PIRSF" id="PIRSF000343">
    <property type="entry name" value="Haem_Oase"/>
    <property type="match status" value="1"/>
</dbReference>
<dbReference type="PANTHER" id="PTHR10720:SF0">
    <property type="entry name" value="HEME OXYGENASE"/>
    <property type="match status" value="1"/>
</dbReference>
<dbReference type="PANTHER" id="PTHR10720">
    <property type="entry name" value="HEME OXYGENASE"/>
    <property type="match status" value="1"/>
</dbReference>
<dbReference type="EC" id="1.14.14.18" evidence="6"/>
<dbReference type="GO" id="GO:0042167">
    <property type="term" value="P:heme catabolic process"/>
    <property type="evidence" value="ECO:0007669"/>
    <property type="project" value="TreeGrafter"/>
</dbReference>
<accession>A0A4Q2M159</accession>
<evidence type="ECO:0000313" key="8">
    <source>
        <dbReference type="Proteomes" id="UP000292686"/>
    </source>
</evidence>
<dbReference type="Proteomes" id="UP000581087">
    <property type="component" value="Unassembled WGS sequence"/>
</dbReference>
<dbReference type="GO" id="GO:0046872">
    <property type="term" value="F:metal ion binding"/>
    <property type="evidence" value="ECO:0007669"/>
    <property type="project" value="UniProtKB-KW"/>
</dbReference>
<evidence type="ECO:0000256" key="3">
    <source>
        <dbReference type="ARBA" id="ARBA00023004"/>
    </source>
</evidence>
<keyword evidence="3 5" id="KW-0408">Iron</keyword>
<evidence type="ECO:0000256" key="2">
    <source>
        <dbReference type="ARBA" id="ARBA00022723"/>
    </source>
</evidence>
<dbReference type="PRINTS" id="PR00088">
    <property type="entry name" value="HAEMOXYGNASE"/>
</dbReference>
<feature type="binding site" description="axial binding residue" evidence="5">
    <location>
        <position position="28"/>
    </location>
    <ligand>
        <name>heme b</name>
        <dbReference type="ChEBI" id="CHEBI:60344"/>
    </ligand>
    <ligandPart>
        <name>Fe</name>
        <dbReference type="ChEBI" id="CHEBI:18248"/>
    </ligandPart>
</feature>
<feature type="binding site" evidence="4">
    <location>
        <position position="177"/>
    </location>
    <ligand>
        <name>heme b</name>
        <dbReference type="ChEBI" id="CHEBI:60344"/>
    </ligand>
</feature>
<protein>
    <submittedName>
        <fullName evidence="6 7">Heme oxygenase</fullName>
        <ecNumber evidence="6">1.14.14.18</ecNumber>
    </submittedName>
</protein>
<dbReference type="OrthoDB" id="5493802at2"/>
<dbReference type="CDD" id="cd19165">
    <property type="entry name" value="HemeO"/>
    <property type="match status" value="1"/>
</dbReference>
<feature type="binding site" evidence="4">
    <location>
        <position position="131"/>
    </location>
    <ligand>
        <name>heme b</name>
        <dbReference type="ChEBI" id="CHEBI:60344"/>
    </ligand>
</feature>
<keyword evidence="2 5" id="KW-0479">Metal-binding</keyword>
<organism evidence="7 8">
    <name type="scientific">Agromyces atrinae</name>
    <dbReference type="NCBI Taxonomy" id="592376"/>
    <lineage>
        <taxon>Bacteria</taxon>
        <taxon>Bacillati</taxon>
        <taxon>Actinomycetota</taxon>
        <taxon>Actinomycetes</taxon>
        <taxon>Micrococcales</taxon>
        <taxon>Microbacteriaceae</taxon>
        <taxon>Agromyces</taxon>
    </lineage>
</organism>
<comment type="caution">
    <text evidence="7">The sequence shown here is derived from an EMBL/GenBank/DDBJ whole genome shotgun (WGS) entry which is preliminary data.</text>
</comment>
<dbReference type="EMBL" id="SDPM01000009">
    <property type="protein sequence ID" value="RXZ85448.1"/>
    <property type="molecule type" value="Genomic_DNA"/>
</dbReference>
<keyword evidence="1 4" id="KW-0349">Heme</keyword>
<sequence length="213" mass="23533">MTIAPPTETTDDLLDVAALIRAASADDHKAAESRGFVTRLMKGELSLDDYTRYLAQYAYVYEALESRTRRADDPEIFTAELDRFASIESDLVALGAADWRETHPALPATQAYADHLRAIADDDVLYLAHHYTRYLGDLSGGQAIAALVARHYGATPEQLSFYRFEGIAPVPFKRTYREGINGLALAPEQVDALITEVRASFRFNSALFDALAA</sequence>
<dbReference type="RefSeq" id="WP_129176498.1">
    <property type="nucleotide sequence ID" value="NZ_JACCBI010000001.1"/>
</dbReference>
<dbReference type="InterPro" id="IPR016084">
    <property type="entry name" value="Haem_Oase-like_multi-hlx"/>
</dbReference>
<evidence type="ECO:0000313" key="6">
    <source>
        <dbReference type="EMBL" id="NYD65645.1"/>
    </source>
</evidence>
<dbReference type="GO" id="GO:0006979">
    <property type="term" value="P:response to oxidative stress"/>
    <property type="evidence" value="ECO:0007669"/>
    <property type="project" value="TreeGrafter"/>
</dbReference>
<dbReference type="SUPFAM" id="SSF48613">
    <property type="entry name" value="Heme oxygenase-like"/>
    <property type="match status" value="1"/>
</dbReference>
<evidence type="ECO:0000313" key="7">
    <source>
        <dbReference type="EMBL" id="RXZ85448.1"/>
    </source>
</evidence>
<dbReference type="GO" id="GO:0020037">
    <property type="term" value="F:heme binding"/>
    <property type="evidence" value="ECO:0007669"/>
    <property type="project" value="TreeGrafter"/>
</dbReference>
<dbReference type="Gene3D" id="1.20.910.10">
    <property type="entry name" value="Heme oxygenase-like"/>
    <property type="match status" value="1"/>
</dbReference>
<keyword evidence="8" id="KW-1185">Reference proteome</keyword>
<dbReference type="GO" id="GO:0004392">
    <property type="term" value="F:heme oxygenase (decyclizing) activity"/>
    <property type="evidence" value="ECO:0007669"/>
    <property type="project" value="UniProtKB-EC"/>
</dbReference>
<evidence type="ECO:0000313" key="9">
    <source>
        <dbReference type="Proteomes" id="UP000581087"/>
    </source>
</evidence>
<dbReference type="GO" id="GO:0006788">
    <property type="term" value="P:heme oxidation"/>
    <property type="evidence" value="ECO:0007669"/>
    <property type="project" value="InterPro"/>
</dbReference>
<dbReference type="Pfam" id="PF01126">
    <property type="entry name" value="Heme_oxygenase"/>
    <property type="match status" value="1"/>
</dbReference>
<keyword evidence="6" id="KW-0560">Oxidoreductase</keyword>
<dbReference type="Proteomes" id="UP000292686">
    <property type="component" value="Unassembled WGS sequence"/>
</dbReference>
<evidence type="ECO:0000256" key="1">
    <source>
        <dbReference type="ARBA" id="ARBA00022617"/>
    </source>
</evidence>
<proteinExistence type="predicted"/>
<dbReference type="InterPro" id="IPR016053">
    <property type="entry name" value="Haem_Oase-like"/>
</dbReference>
<dbReference type="EMBL" id="JACCBI010000001">
    <property type="protein sequence ID" value="NYD65645.1"/>
    <property type="molecule type" value="Genomic_DNA"/>
</dbReference>